<gene>
    <name evidence="1" type="ORF">BB215W447A_0426</name>
</gene>
<dbReference type="Gene3D" id="3.90.550.10">
    <property type="entry name" value="Spore Coat Polysaccharide Biosynthesis Protein SpsA, Chain A"/>
    <property type="match status" value="1"/>
</dbReference>
<dbReference type="EMBL" id="CP021558">
    <property type="protein sequence ID" value="AUE02456.1"/>
    <property type="molecule type" value="Genomic_DNA"/>
</dbReference>
<dbReference type="InterPro" id="IPR001173">
    <property type="entry name" value="Glyco_trans_2-like"/>
</dbReference>
<organism evidence="1 2">
    <name type="scientific">Bifidobacterium breve</name>
    <dbReference type="NCBI Taxonomy" id="1685"/>
    <lineage>
        <taxon>Bacteria</taxon>
        <taxon>Bacillati</taxon>
        <taxon>Actinomycetota</taxon>
        <taxon>Actinomycetes</taxon>
        <taxon>Bifidobacteriales</taxon>
        <taxon>Bifidobacteriaceae</taxon>
        <taxon>Bifidobacterium</taxon>
    </lineage>
</organism>
<dbReference type="AlphaFoldDB" id="A0A2K9BQV9"/>
<accession>A0A2K9BQV9</accession>
<keyword evidence="1" id="KW-0808">Transferase</keyword>
<dbReference type="SUPFAM" id="SSF53448">
    <property type="entry name" value="Nucleotide-diphospho-sugar transferases"/>
    <property type="match status" value="1"/>
</dbReference>
<protein>
    <submittedName>
        <fullName evidence="1">Glycosyltransferase</fullName>
    </submittedName>
</protein>
<dbReference type="Proteomes" id="UP000232491">
    <property type="component" value="Chromosome"/>
</dbReference>
<name>A0A2K9BQV9_BIFBR</name>
<dbReference type="GO" id="GO:0016740">
    <property type="term" value="F:transferase activity"/>
    <property type="evidence" value="ECO:0007669"/>
    <property type="project" value="UniProtKB-KW"/>
</dbReference>
<sequence>MVSYEENCGLGHALASGLPECRNEIVARMDSDDYAFPTRMEEQLGVLLGGHLDMVGSQVAEFVTAPDEPIAESSLPCDSKDIEAYSKKRNPFRHPTMVFRKSRALQAGNYSGE</sequence>
<evidence type="ECO:0000313" key="2">
    <source>
        <dbReference type="Proteomes" id="UP000232491"/>
    </source>
</evidence>
<reference evidence="1 2" key="1">
    <citation type="submission" date="2017-05" db="EMBL/GenBank/DDBJ databases">
        <title>Comparative genomics and methylome analysis of the gut commensal Bifidobacterium breve.</title>
        <authorList>
            <person name="Bottacini F."/>
            <person name="Morrissey R."/>
            <person name="Roberts R.J."/>
            <person name="James K."/>
            <person name="van Breen J."/>
            <person name="Egan M."/>
            <person name="Lambert J."/>
            <person name="van Limpt K."/>
            <person name="Stanton C."/>
            <person name="Knol J."/>
            <person name="O' Connell Motherway M."/>
            <person name="van Sinderen D."/>
        </authorList>
    </citation>
    <scope>NUCLEOTIDE SEQUENCE [LARGE SCALE GENOMIC DNA]</scope>
    <source>
        <strain evidence="1 2">215W447a</strain>
    </source>
</reference>
<dbReference type="InterPro" id="IPR029044">
    <property type="entry name" value="Nucleotide-diphossugar_trans"/>
</dbReference>
<dbReference type="Pfam" id="PF00535">
    <property type="entry name" value="Glycos_transf_2"/>
    <property type="match status" value="1"/>
</dbReference>
<dbReference type="RefSeq" id="WP_077149377.1">
    <property type="nucleotide sequence ID" value="NZ_BCXS01000036.1"/>
</dbReference>
<evidence type="ECO:0000313" key="1">
    <source>
        <dbReference type="EMBL" id="AUE02456.1"/>
    </source>
</evidence>
<proteinExistence type="predicted"/>